<evidence type="ECO:0008006" key="4">
    <source>
        <dbReference type="Google" id="ProtNLM"/>
    </source>
</evidence>
<comment type="caution">
    <text evidence="2">The sequence shown here is derived from an EMBL/GenBank/DDBJ whole genome shotgun (WGS) entry which is preliminary data.</text>
</comment>
<accession>A0A4U8Q416</accession>
<dbReference type="EMBL" id="QGQD01000079">
    <property type="protein sequence ID" value="TLC98963.1"/>
    <property type="molecule type" value="Genomic_DNA"/>
</dbReference>
<evidence type="ECO:0000256" key="1">
    <source>
        <dbReference type="SAM" id="Phobius"/>
    </source>
</evidence>
<feature type="transmembrane region" description="Helical" evidence="1">
    <location>
        <begin position="121"/>
        <end position="144"/>
    </location>
</feature>
<organism evidence="2 3">
    <name type="scientific">Robinsoniella peoriensis</name>
    <dbReference type="NCBI Taxonomy" id="180332"/>
    <lineage>
        <taxon>Bacteria</taxon>
        <taxon>Bacillati</taxon>
        <taxon>Bacillota</taxon>
        <taxon>Clostridia</taxon>
        <taxon>Lachnospirales</taxon>
        <taxon>Lachnospiraceae</taxon>
        <taxon>Robinsoniella</taxon>
    </lineage>
</organism>
<feature type="transmembrane region" description="Helical" evidence="1">
    <location>
        <begin position="226"/>
        <end position="244"/>
    </location>
</feature>
<feature type="transmembrane region" description="Helical" evidence="1">
    <location>
        <begin position="165"/>
        <end position="183"/>
    </location>
</feature>
<dbReference type="InterPro" id="IPR032479">
    <property type="entry name" value="DUF5058"/>
</dbReference>
<dbReference type="Proteomes" id="UP000306509">
    <property type="component" value="Unassembled WGS sequence"/>
</dbReference>
<feature type="transmembrane region" description="Helical" evidence="1">
    <location>
        <begin position="12"/>
        <end position="33"/>
    </location>
</feature>
<reference evidence="2 3" key="1">
    <citation type="journal article" date="2019" name="Anaerobe">
        <title>Detection of Robinsoniella peoriensis in multiple bone samples of a trauma patient.</title>
        <authorList>
            <person name="Schrottner P."/>
            <person name="Hartwich K."/>
            <person name="Bunk B."/>
            <person name="Schober I."/>
            <person name="Helbig S."/>
            <person name="Rudolph W.W."/>
            <person name="Gunzer F."/>
        </authorList>
    </citation>
    <scope>NUCLEOTIDE SEQUENCE [LARGE SCALE GENOMIC DNA]</scope>
    <source>
        <strain evidence="2 3">DSM 106044</strain>
    </source>
</reference>
<dbReference type="STRING" id="180332.GCA_000797495_02636"/>
<dbReference type="RefSeq" id="WP_027296844.1">
    <property type="nucleotide sequence ID" value="NZ_JTGN01000011.1"/>
</dbReference>
<name>A0A4U8Q416_9FIRM</name>
<evidence type="ECO:0000313" key="3">
    <source>
        <dbReference type="Proteomes" id="UP000306509"/>
    </source>
</evidence>
<evidence type="ECO:0000313" key="2">
    <source>
        <dbReference type="EMBL" id="TLC98963.1"/>
    </source>
</evidence>
<dbReference type="Pfam" id="PF16481">
    <property type="entry name" value="DUF5058"/>
    <property type="match status" value="1"/>
</dbReference>
<feature type="transmembrane region" description="Helical" evidence="1">
    <location>
        <begin position="53"/>
        <end position="78"/>
    </location>
</feature>
<protein>
    <recommendedName>
        <fullName evidence="4">DUF5058 domain-containing protein</fullName>
    </recommendedName>
</protein>
<dbReference type="AlphaFoldDB" id="A0A4U8Q416"/>
<sequence>MGEYLSQVNALPFYLIVGGVLLFIVVMCVVFLVKSYRAGIAIGMDKKVLKRAITSSATFTVLPSISILLGVIALSGTLGVPFSWLRLSVIGALQYELNVAEISATSIGLTGLKVSEMSVQAFSTIALVMTVGILGGVICCIFGLKKYLGKVQKTTTQKKTGKPGFGAYATIAMFIGLCSAYIGSYVGTFTSSGNYLPLAVAGISAVVMAIFEYFTQKKQMAWLDNFSVATSMLVGMIAAVLMKLA</sequence>
<feature type="transmembrane region" description="Helical" evidence="1">
    <location>
        <begin position="195"/>
        <end position="214"/>
    </location>
</feature>
<keyword evidence="1" id="KW-0812">Transmembrane</keyword>
<proteinExistence type="predicted"/>
<keyword evidence="1" id="KW-0472">Membrane</keyword>
<keyword evidence="1" id="KW-1133">Transmembrane helix</keyword>
<keyword evidence="3" id="KW-1185">Reference proteome</keyword>
<gene>
    <name evidence="2" type="ORF">DSM106044_04293</name>
</gene>